<reference evidence="3 4" key="1">
    <citation type="journal article" date="2017" name="Mol. Ecol.">
        <title>Comparative and population genomic landscape of Phellinus noxius: A hypervariable fungus causing root rot in trees.</title>
        <authorList>
            <person name="Chung C.L."/>
            <person name="Lee T.J."/>
            <person name="Akiba M."/>
            <person name="Lee H.H."/>
            <person name="Kuo T.H."/>
            <person name="Liu D."/>
            <person name="Ke H.M."/>
            <person name="Yokoi T."/>
            <person name="Roa M.B."/>
            <person name="Lu M.J."/>
            <person name="Chang Y.Y."/>
            <person name="Ann P.J."/>
            <person name="Tsai J.N."/>
            <person name="Chen C.Y."/>
            <person name="Tzean S.S."/>
            <person name="Ota Y."/>
            <person name="Hattori T."/>
            <person name="Sahashi N."/>
            <person name="Liou R.F."/>
            <person name="Kikuchi T."/>
            <person name="Tsai I.J."/>
        </authorList>
    </citation>
    <scope>NUCLEOTIDE SEQUENCE [LARGE SCALE GENOMIC DNA]</scope>
    <source>
        <strain evidence="3 4">FFPRI411160</strain>
    </source>
</reference>
<feature type="domain" description="DUF6533" evidence="2">
    <location>
        <begin position="21"/>
        <end position="75"/>
    </location>
</feature>
<evidence type="ECO:0000313" key="3">
    <source>
        <dbReference type="EMBL" id="PAV17965.1"/>
    </source>
</evidence>
<organism evidence="3 4">
    <name type="scientific">Pyrrhoderma noxium</name>
    <dbReference type="NCBI Taxonomy" id="2282107"/>
    <lineage>
        <taxon>Eukaryota</taxon>
        <taxon>Fungi</taxon>
        <taxon>Dikarya</taxon>
        <taxon>Basidiomycota</taxon>
        <taxon>Agaricomycotina</taxon>
        <taxon>Agaricomycetes</taxon>
        <taxon>Hymenochaetales</taxon>
        <taxon>Hymenochaetaceae</taxon>
        <taxon>Pyrrhoderma</taxon>
    </lineage>
</organism>
<keyword evidence="1" id="KW-0472">Membrane</keyword>
<feature type="transmembrane region" description="Helical" evidence="1">
    <location>
        <begin position="113"/>
        <end position="132"/>
    </location>
</feature>
<proteinExistence type="predicted"/>
<name>A0A286UEP8_9AGAM</name>
<gene>
    <name evidence="3" type="ORF">PNOK_0645100</name>
</gene>
<keyword evidence="1" id="KW-0812">Transmembrane</keyword>
<dbReference type="Pfam" id="PF20151">
    <property type="entry name" value="DUF6533"/>
    <property type="match status" value="1"/>
</dbReference>
<dbReference type="InParanoid" id="A0A286UEP8"/>
<feature type="transmembrane region" description="Helical" evidence="1">
    <location>
        <begin position="176"/>
        <end position="196"/>
    </location>
</feature>
<evidence type="ECO:0000256" key="1">
    <source>
        <dbReference type="SAM" id="Phobius"/>
    </source>
</evidence>
<comment type="caution">
    <text evidence="3">The sequence shown here is derived from an EMBL/GenBank/DDBJ whole genome shotgun (WGS) entry which is preliminary data.</text>
</comment>
<dbReference type="EMBL" id="NBII01000006">
    <property type="protein sequence ID" value="PAV17965.1"/>
    <property type="molecule type" value="Genomic_DNA"/>
</dbReference>
<dbReference type="InterPro" id="IPR045340">
    <property type="entry name" value="DUF6533"/>
</dbReference>
<dbReference type="AlphaFoldDB" id="A0A286UEP8"/>
<feature type="transmembrane region" description="Helical" evidence="1">
    <location>
        <begin position="12"/>
        <end position="32"/>
    </location>
</feature>
<dbReference type="Proteomes" id="UP000217199">
    <property type="component" value="Unassembled WGS sequence"/>
</dbReference>
<accession>A0A286UEP8</accession>
<keyword evidence="4" id="KW-1185">Reference proteome</keyword>
<evidence type="ECO:0000313" key="4">
    <source>
        <dbReference type="Proteomes" id="UP000217199"/>
    </source>
</evidence>
<protein>
    <recommendedName>
        <fullName evidence="2">DUF6533 domain-containing protein</fullName>
    </recommendedName>
</protein>
<feature type="transmembrane region" description="Helical" evidence="1">
    <location>
        <begin position="64"/>
        <end position="85"/>
    </location>
</feature>
<keyword evidence="1" id="KW-1133">Transmembrane helix</keyword>
<feature type="transmembrane region" description="Helical" evidence="1">
    <location>
        <begin position="153"/>
        <end position="170"/>
    </location>
</feature>
<evidence type="ECO:0000259" key="2">
    <source>
        <dbReference type="Pfam" id="PF20151"/>
    </source>
</evidence>
<sequence>MDGLFDKEIANGLNSLFALHCCLVSVTSLLVYDSLLCLSDEVSLVWLSGLRGNSGKKKSSILRYLYVTSRLLAFLLCSTVIYTTFPISVKRDIWRYSFLDTCLFNMAASLHVLQMKVLIDTFLVFCFIYNAFSLPRLEYERLMKILYRDGFQFFLVIITMRIINVAFTATNKTTLFAIWVVPSGIIVTVVSLRVSLRLFREDHEDEEALPLNIRSQCIEQSYLDSQSEGHESRWYDYIWRSN</sequence>